<dbReference type="EMBL" id="QGKW02002005">
    <property type="protein sequence ID" value="KAF2542859.1"/>
    <property type="molecule type" value="Genomic_DNA"/>
</dbReference>
<proteinExistence type="predicted"/>
<dbReference type="AlphaFoldDB" id="A0A8S9GBT7"/>
<protein>
    <submittedName>
        <fullName evidence="1">Uncharacterized protein</fullName>
    </submittedName>
</protein>
<evidence type="ECO:0000313" key="2">
    <source>
        <dbReference type="Proteomes" id="UP000712281"/>
    </source>
</evidence>
<comment type="caution">
    <text evidence="1">The sequence shown here is derived from an EMBL/GenBank/DDBJ whole genome shotgun (WGS) entry which is preliminary data.</text>
</comment>
<organism evidence="1 2">
    <name type="scientific">Brassica cretica</name>
    <name type="common">Mustard</name>
    <dbReference type="NCBI Taxonomy" id="69181"/>
    <lineage>
        <taxon>Eukaryota</taxon>
        <taxon>Viridiplantae</taxon>
        <taxon>Streptophyta</taxon>
        <taxon>Embryophyta</taxon>
        <taxon>Tracheophyta</taxon>
        <taxon>Spermatophyta</taxon>
        <taxon>Magnoliopsida</taxon>
        <taxon>eudicotyledons</taxon>
        <taxon>Gunneridae</taxon>
        <taxon>Pentapetalae</taxon>
        <taxon>rosids</taxon>
        <taxon>malvids</taxon>
        <taxon>Brassicales</taxon>
        <taxon>Brassicaceae</taxon>
        <taxon>Brassiceae</taxon>
        <taxon>Brassica</taxon>
    </lineage>
</organism>
<sequence length="65" mass="7574">MNQYQNIGNWRRRGYDRYEATTETVANRRHVPQTTTSLFLLLPLSVVVVAVRLKLRDVAIERDGD</sequence>
<accession>A0A8S9GBT7</accession>
<dbReference type="Proteomes" id="UP000712281">
    <property type="component" value="Unassembled WGS sequence"/>
</dbReference>
<evidence type="ECO:0000313" key="1">
    <source>
        <dbReference type="EMBL" id="KAF2542859.1"/>
    </source>
</evidence>
<gene>
    <name evidence="1" type="ORF">F2Q68_00031757</name>
</gene>
<reference evidence="1" key="1">
    <citation type="submission" date="2019-12" db="EMBL/GenBank/DDBJ databases">
        <title>Genome sequencing and annotation of Brassica cretica.</title>
        <authorList>
            <person name="Studholme D.J."/>
            <person name="Sarris P.F."/>
        </authorList>
    </citation>
    <scope>NUCLEOTIDE SEQUENCE</scope>
    <source>
        <strain evidence="1">PFS-001/15</strain>
        <tissue evidence="1">Leaf</tissue>
    </source>
</reference>
<name>A0A8S9GBT7_BRACR</name>